<feature type="non-terminal residue" evidence="4">
    <location>
        <position position="1"/>
    </location>
</feature>
<evidence type="ECO:0000256" key="1">
    <source>
        <dbReference type="ARBA" id="ARBA00022723"/>
    </source>
</evidence>
<comment type="caution">
    <text evidence="4">The sequence shown here is derived from an EMBL/GenBank/DDBJ whole genome shotgun (WGS) entry which is preliminary data.</text>
</comment>
<dbReference type="EMBL" id="CAJOBP010015075">
    <property type="protein sequence ID" value="CAF4579671.1"/>
    <property type="molecule type" value="Genomic_DNA"/>
</dbReference>
<proteinExistence type="predicted"/>
<accession>A0A821ALE9</accession>
<evidence type="ECO:0000313" key="5">
    <source>
        <dbReference type="Proteomes" id="UP000663873"/>
    </source>
</evidence>
<dbReference type="Gene3D" id="3.40.50.720">
    <property type="entry name" value="NAD(P)-binding Rossmann-like Domain"/>
    <property type="match status" value="1"/>
</dbReference>
<dbReference type="GO" id="GO:0046872">
    <property type="term" value="F:metal ion binding"/>
    <property type="evidence" value="ECO:0007669"/>
    <property type="project" value="UniProtKB-KW"/>
</dbReference>
<dbReference type="SUPFAM" id="SSF50129">
    <property type="entry name" value="GroES-like"/>
    <property type="match status" value="1"/>
</dbReference>
<reference evidence="4" key="1">
    <citation type="submission" date="2021-02" db="EMBL/GenBank/DDBJ databases">
        <authorList>
            <person name="Nowell W R."/>
        </authorList>
    </citation>
    <scope>NUCLEOTIDE SEQUENCE</scope>
</reference>
<evidence type="ECO:0000256" key="3">
    <source>
        <dbReference type="ARBA" id="ARBA00023002"/>
    </source>
</evidence>
<keyword evidence="3" id="KW-0560">Oxidoreductase</keyword>
<dbReference type="GO" id="GO:0016616">
    <property type="term" value="F:oxidoreductase activity, acting on the CH-OH group of donors, NAD or NADP as acceptor"/>
    <property type="evidence" value="ECO:0007669"/>
    <property type="project" value="InterPro"/>
</dbReference>
<keyword evidence="2" id="KW-0862">Zinc</keyword>
<dbReference type="PANTHER" id="PTHR42683">
    <property type="entry name" value="ALDEHYDE REDUCTASE"/>
    <property type="match status" value="1"/>
</dbReference>
<dbReference type="Proteomes" id="UP000663873">
    <property type="component" value="Unassembled WGS sequence"/>
</dbReference>
<keyword evidence="5" id="KW-1185">Reference proteome</keyword>
<dbReference type="AlphaFoldDB" id="A0A821ALE9"/>
<name>A0A821ALE9_9BILA</name>
<evidence type="ECO:0000256" key="2">
    <source>
        <dbReference type="ARBA" id="ARBA00022833"/>
    </source>
</evidence>
<dbReference type="Gene3D" id="3.90.180.10">
    <property type="entry name" value="Medium-chain alcohol dehydrogenases, catalytic domain"/>
    <property type="match status" value="1"/>
</dbReference>
<dbReference type="InterPro" id="IPR047109">
    <property type="entry name" value="CAD-like"/>
</dbReference>
<keyword evidence="1" id="KW-0479">Metal-binding</keyword>
<evidence type="ECO:0000313" key="4">
    <source>
        <dbReference type="EMBL" id="CAF4579671.1"/>
    </source>
</evidence>
<sequence length="53" mass="6055">VKEHFVCKIPKNLPLDAAAPLLCAGITTYSPLRQYNVGKNTRLGYRNWFISIY</sequence>
<gene>
    <name evidence="4" type="ORF">UJA718_LOCUS30595</name>
</gene>
<protein>
    <submittedName>
        <fullName evidence="4">Uncharacterized protein</fullName>
    </submittedName>
</protein>
<dbReference type="InterPro" id="IPR011032">
    <property type="entry name" value="GroES-like_sf"/>
</dbReference>
<organism evidence="4 5">
    <name type="scientific">Rotaria socialis</name>
    <dbReference type="NCBI Taxonomy" id="392032"/>
    <lineage>
        <taxon>Eukaryota</taxon>
        <taxon>Metazoa</taxon>
        <taxon>Spiralia</taxon>
        <taxon>Gnathifera</taxon>
        <taxon>Rotifera</taxon>
        <taxon>Eurotatoria</taxon>
        <taxon>Bdelloidea</taxon>
        <taxon>Philodinida</taxon>
        <taxon>Philodinidae</taxon>
        <taxon>Rotaria</taxon>
    </lineage>
</organism>